<dbReference type="InterPro" id="IPR016041">
    <property type="entry name" value="Ac-CoA_synth_d_su_TIM-brl"/>
</dbReference>
<reference evidence="2" key="1">
    <citation type="journal article" date="2020" name="mSystems">
        <title>Genome- and Community-Level Interaction Insights into Carbon Utilization and Element Cycling Functions of Hydrothermarchaeota in Hydrothermal Sediment.</title>
        <authorList>
            <person name="Zhou Z."/>
            <person name="Liu Y."/>
            <person name="Xu W."/>
            <person name="Pan J."/>
            <person name="Luo Z.H."/>
            <person name="Li M."/>
        </authorList>
    </citation>
    <scope>NUCLEOTIDE SEQUENCE [LARGE SCALE GENOMIC DNA]</scope>
    <source>
        <strain evidence="2">HyVt-219</strain>
    </source>
</reference>
<dbReference type="PANTHER" id="PTHR36214">
    <property type="match status" value="1"/>
</dbReference>
<dbReference type="GO" id="GO:0006730">
    <property type="term" value="P:one-carbon metabolic process"/>
    <property type="evidence" value="ECO:0007669"/>
    <property type="project" value="InterPro"/>
</dbReference>
<evidence type="ECO:0000313" key="2">
    <source>
        <dbReference type="EMBL" id="HDN84281.1"/>
    </source>
</evidence>
<organism evidence="2">
    <name type="scientific">Aerophobetes bacterium</name>
    <dbReference type="NCBI Taxonomy" id="2030807"/>
    <lineage>
        <taxon>Bacteria</taxon>
        <taxon>Candidatus Aerophobota</taxon>
    </lineage>
</organism>
<dbReference type="InterPro" id="IPR011005">
    <property type="entry name" value="Dihydropteroate_synth-like_sf"/>
</dbReference>
<feature type="domain" description="CO dehydrogenase/acetyl-CoA synthase delta subunit TIM barrel" evidence="1">
    <location>
        <begin position="18"/>
        <end position="303"/>
    </location>
</feature>
<dbReference type="Pfam" id="PF03599">
    <property type="entry name" value="CdhD"/>
    <property type="match status" value="1"/>
</dbReference>
<dbReference type="AlphaFoldDB" id="A0A7V0N027"/>
<accession>A0A7V0N027</accession>
<dbReference type="Gene3D" id="3.20.20.20">
    <property type="entry name" value="Dihydropteroate synthase-like"/>
    <property type="match status" value="1"/>
</dbReference>
<dbReference type="SUPFAM" id="SSF51717">
    <property type="entry name" value="Dihydropteroate synthetase-like"/>
    <property type="match status" value="1"/>
</dbReference>
<comment type="caution">
    <text evidence="2">The sequence shown here is derived from an EMBL/GenBank/DDBJ whole genome shotgun (WGS) entry which is preliminary data.</text>
</comment>
<evidence type="ECO:0000259" key="1">
    <source>
        <dbReference type="Pfam" id="PF03599"/>
    </source>
</evidence>
<protein>
    <submittedName>
        <fullName evidence="2">Acetyl-CoA decarbonylase/synthase complex subunit delta</fullName>
    </submittedName>
</protein>
<dbReference type="PANTHER" id="PTHR36214:SF5">
    <property type="entry name" value="ACETYL-COA DECARBONYLASE_SYNTHASE COMPLEX SUBUNIT DELTA"/>
    <property type="match status" value="1"/>
</dbReference>
<gene>
    <name evidence="2" type="ORF">ENG47_00815</name>
</gene>
<dbReference type="EMBL" id="DRBC01000049">
    <property type="protein sequence ID" value="HDN84281.1"/>
    <property type="molecule type" value="Genomic_DNA"/>
</dbReference>
<dbReference type="InterPro" id="IPR051069">
    <property type="entry name" value="ACDS_complex_subunit"/>
</dbReference>
<dbReference type="InterPro" id="IPR004486">
    <property type="entry name" value="CO_DH/Ac-CoA_synth_dsu"/>
</dbReference>
<dbReference type="Proteomes" id="UP000885660">
    <property type="component" value="Unassembled WGS sequence"/>
</dbReference>
<dbReference type="NCBIfam" id="NF003376">
    <property type="entry name" value="PRK04452.1-2"/>
    <property type="match status" value="1"/>
</dbReference>
<name>A0A7V0N027_UNCAE</name>
<sequence length="322" mass="35083">MEIPDVKQKYINPINTVTIGATKQEGGTRSHTITVGGETTLPYLHFEGEIPYPPVVAMEVWDFAPSDWPDVLAQHFSDVWDDPGKWAKKCVDEFGADLICLRLQGCDPDGKNKSADEAAEAVKKVLASVGVPLIIWGCGNKDKDNEIFPACSQAAAGERCLLGSITEDNYKTLVALCQADKHKVIAESPVDINIAKQVNILATDAGLSEKDIVIYPTTGALGYGIEYVYSIMERGRIAGLGGDKMWAMPILGDIGKEVWKVKEAIAPEAEVPEWGDHTQRGPLWEFITAVVYLQAGADILIMRHPKAVSDTKKYINSLVNTG</sequence>
<dbReference type="NCBIfam" id="TIGR00381">
    <property type="entry name" value="cdhD"/>
    <property type="match status" value="1"/>
</dbReference>
<proteinExistence type="predicted"/>